<name>K9P716_CYAGP</name>
<accession>K9P716</accession>
<sequence length="95" mass="10711">MPAVYGVYTRRLAMQRTQIYLSEPERQGLLALAQRSGRSQSALIREAIDRFLENKQPEERLAKLRQGRGLWAAGPGPLDGLKLRQELDRIPPEGG</sequence>
<dbReference type="STRING" id="292564.Cyagr_1748"/>
<dbReference type="KEGG" id="cgc:Cyagr_1748"/>
<dbReference type="Proteomes" id="UP000010388">
    <property type="component" value="Chromosome"/>
</dbReference>
<dbReference type="GO" id="GO:0006355">
    <property type="term" value="P:regulation of DNA-templated transcription"/>
    <property type="evidence" value="ECO:0007669"/>
    <property type="project" value="InterPro"/>
</dbReference>
<dbReference type="eggNOG" id="ENOG5033N8H">
    <property type="taxonomic scope" value="Bacteria"/>
</dbReference>
<proteinExistence type="predicted"/>
<protein>
    <submittedName>
        <fullName evidence="2">Ribbon-helix-helix protein, copG family</fullName>
    </submittedName>
</protein>
<evidence type="ECO:0000259" key="1">
    <source>
        <dbReference type="Pfam" id="PF01402"/>
    </source>
</evidence>
<dbReference type="EMBL" id="CP003495">
    <property type="protein sequence ID" value="AFY28895.1"/>
    <property type="molecule type" value="Genomic_DNA"/>
</dbReference>
<gene>
    <name evidence="2" type="ordered locus">Cyagr_1748</name>
</gene>
<dbReference type="AlphaFoldDB" id="K9P716"/>
<reference evidence="3" key="1">
    <citation type="journal article" date="2013" name="Proc. Natl. Acad. Sci. U.S.A.">
        <title>Improving the coverage of the cyanobacterial phylum using diversity-driven genome sequencing.</title>
        <authorList>
            <person name="Shih P.M."/>
            <person name="Wu D."/>
            <person name="Latifi A."/>
            <person name="Axen S.D."/>
            <person name="Fewer D.P."/>
            <person name="Talla E."/>
            <person name="Calteau A."/>
            <person name="Cai F."/>
            <person name="Tandeau de Marsac N."/>
            <person name="Rippka R."/>
            <person name="Herdman M."/>
            <person name="Sivonen K."/>
            <person name="Coursin T."/>
            <person name="Laurent T."/>
            <person name="Goodwin L."/>
            <person name="Nolan M."/>
            <person name="Davenport K.W."/>
            <person name="Han C.S."/>
            <person name="Rubin E.M."/>
            <person name="Eisen J.A."/>
            <person name="Woyke T."/>
            <person name="Gugger M."/>
            <person name="Kerfeld C.A."/>
        </authorList>
    </citation>
    <scope>NUCLEOTIDE SEQUENCE [LARGE SCALE GENOMIC DNA]</scope>
    <source>
        <strain evidence="3">ATCC 27147 / PCC 6307</strain>
    </source>
</reference>
<evidence type="ECO:0000313" key="3">
    <source>
        <dbReference type="Proteomes" id="UP000010388"/>
    </source>
</evidence>
<organism evidence="2 3">
    <name type="scientific">Cyanobium gracile (strain ATCC 27147 / PCC 6307)</name>
    <dbReference type="NCBI Taxonomy" id="292564"/>
    <lineage>
        <taxon>Bacteria</taxon>
        <taxon>Bacillati</taxon>
        <taxon>Cyanobacteriota</taxon>
        <taxon>Cyanophyceae</taxon>
        <taxon>Synechococcales</taxon>
        <taxon>Prochlorococcaceae</taxon>
        <taxon>Cyanobium</taxon>
    </lineage>
</organism>
<dbReference type="Gene3D" id="1.10.1220.10">
    <property type="entry name" value="Met repressor-like"/>
    <property type="match status" value="1"/>
</dbReference>
<dbReference type="CDD" id="cd21631">
    <property type="entry name" value="RHH_CopG_NikR-like"/>
    <property type="match status" value="1"/>
</dbReference>
<feature type="domain" description="Ribbon-helix-helix protein CopG" evidence="1">
    <location>
        <begin position="16"/>
        <end position="54"/>
    </location>
</feature>
<dbReference type="InterPro" id="IPR002145">
    <property type="entry name" value="CopG"/>
</dbReference>
<dbReference type="Pfam" id="PF01402">
    <property type="entry name" value="RHH_1"/>
    <property type="match status" value="1"/>
</dbReference>
<dbReference type="InterPro" id="IPR013321">
    <property type="entry name" value="Arc_rbn_hlx_hlx"/>
</dbReference>
<evidence type="ECO:0000313" key="2">
    <source>
        <dbReference type="EMBL" id="AFY28895.1"/>
    </source>
</evidence>
<dbReference type="HOGENOM" id="CLU_184318_0_0_3"/>